<accession>A0A4C1VRJ8</accession>
<evidence type="ECO:0000313" key="2">
    <source>
        <dbReference type="Proteomes" id="UP000299102"/>
    </source>
</evidence>
<proteinExistence type="predicted"/>
<keyword evidence="2" id="KW-1185">Reference proteome</keyword>
<dbReference type="EMBL" id="BGZK01000405">
    <property type="protein sequence ID" value="GBP41718.1"/>
    <property type="molecule type" value="Genomic_DNA"/>
</dbReference>
<dbReference type="Proteomes" id="UP000299102">
    <property type="component" value="Unassembled WGS sequence"/>
</dbReference>
<evidence type="ECO:0000313" key="1">
    <source>
        <dbReference type="EMBL" id="GBP41718.1"/>
    </source>
</evidence>
<organism evidence="1 2">
    <name type="scientific">Eumeta variegata</name>
    <name type="common">Bagworm moth</name>
    <name type="synonym">Eumeta japonica</name>
    <dbReference type="NCBI Taxonomy" id="151549"/>
    <lineage>
        <taxon>Eukaryota</taxon>
        <taxon>Metazoa</taxon>
        <taxon>Ecdysozoa</taxon>
        <taxon>Arthropoda</taxon>
        <taxon>Hexapoda</taxon>
        <taxon>Insecta</taxon>
        <taxon>Pterygota</taxon>
        <taxon>Neoptera</taxon>
        <taxon>Endopterygota</taxon>
        <taxon>Lepidoptera</taxon>
        <taxon>Glossata</taxon>
        <taxon>Ditrysia</taxon>
        <taxon>Tineoidea</taxon>
        <taxon>Psychidae</taxon>
        <taxon>Oiketicinae</taxon>
        <taxon>Eumeta</taxon>
    </lineage>
</organism>
<protein>
    <submittedName>
        <fullName evidence="1">Uncharacterized protein</fullName>
    </submittedName>
</protein>
<sequence>MPPHPAKVALVDISKHLLGIIIVSTRGPGGLGSLRPRRRALERARAAADAGRGEISPRTNNSLNYLPSSIIPTLLEKAPFVLSRRAYEGCLLLRRFRAAVLSLYMLGQEATPSKLYRGTYNKFIQLSIKVYAHTPTKIAELSWINSIQ</sequence>
<reference evidence="1 2" key="1">
    <citation type="journal article" date="2019" name="Commun. Biol.">
        <title>The bagworm genome reveals a unique fibroin gene that provides high tensile strength.</title>
        <authorList>
            <person name="Kono N."/>
            <person name="Nakamura H."/>
            <person name="Ohtoshi R."/>
            <person name="Tomita M."/>
            <person name="Numata K."/>
            <person name="Arakawa K."/>
        </authorList>
    </citation>
    <scope>NUCLEOTIDE SEQUENCE [LARGE SCALE GENOMIC DNA]</scope>
</reference>
<gene>
    <name evidence="1" type="ORF">EVAR_33709_1</name>
</gene>
<comment type="caution">
    <text evidence="1">The sequence shown here is derived from an EMBL/GenBank/DDBJ whole genome shotgun (WGS) entry which is preliminary data.</text>
</comment>
<name>A0A4C1VRJ8_EUMVA</name>
<dbReference type="AlphaFoldDB" id="A0A4C1VRJ8"/>